<proteinExistence type="predicted"/>
<keyword evidence="2" id="KW-1133">Transmembrane helix</keyword>
<comment type="caution">
    <text evidence="3">The sequence shown here is derived from an EMBL/GenBank/DDBJ whole genome shotgun (WGS) entry which is preliminary data.</text>
</comment>
<accession>A0A4Q5IY98</accession>
<evidence type="ECO:0000256" key="2">
    <source>
        <dbReference type="SAM" id="Phobius"/>
    </source>
</evidence>
<dbReference type="RefSeq" id="WP_129988966.1">
    <property type="nucleotide sequence ID" value="NZ_SDPU01000034.1"/>
</dbReference>
<name>A0A4Q5IY98_9ACTN</name>
<evidence type="ECO:0000256" key="1">
    <source>
        <dbReference type="SAM" id="MobiDB-lite"/>
    </source>
</evidence>
<dbReference type="Proteomes" id="UP000291189">
    <property type="component" value="Unassembled WGS sequence"/>
</dbReference>
<gene>
    <name evidence="3" type="ORF">ETU37_19230</name>
</gene>
<organism evidence="3 4">
    <name type="scientific">Nocardioides iriomotensis</name>
    <dbReference type="NCBI Taxonomy" id="715784"/>
    <lineage>
        <taxon>Bacteria</taxon>
        <taxon>Bacillati</taxon>
        <taxon>Actinomycetota</taxon>
        <taxon>Actinomycetes</taxon>
        <taxon>Propionibacteriales</taxon>
        <taxon>Nocardioidaceae</taxon>
        <taxon>Nocardioides</taxon>
    </lineage>
</organism>
<evidence type="ECO:0000313" key="4">
    <source>
        <dbReference type="Proteomes" id="UP000291189"/>
    </source>
</evidence>
<feature type="transmembrane region" description="Helical" evidence="2">
    <location>
        <begin position="38"/>
        <end position="57"/>
    </location>
</feature>
<feature type="region of interest" description="Disordered" evidence="1">
    <location>
        <begin position="58"/>
        <end position="105"/>
    </location>
</feature>
<dbReference type="SUPFAM" id="SSF82171">
    <property type="entry name" value="DPP6 N-terminal domain-like"/>
    <property type="match status" value="1"/>
</dbReference>
<protein>
    <submittedName>
        <fullName evidence="3">Uncharacterized protein</fullName>
    </submittedName>
</protein>
<reference evidence="3 4" key="1">
    <citation type="submission" date="2019-01" db="EMBL/GenBank/DDBJ databases">
        <title>Nocardioides guangzhouensis sp. nov., an actinobacterium isolated from soil.</title>
        <authorList>
            <person name="Fu Y."/>
            <person name="Cai Y."/>
            <person name="Lin Z."/>
            <person name="Chen P."/>
        </authorList>
    </citation>
    <scope>NUCLEOTIDE SEQUENCE [LARGE SCALE GENOMIC DNA]</scope>
    <source>
        <strain evidence="3 4">NBRC 105384</strain>
    </source>
</reference>
<keyword evidence="2" id="KW-0472">Membrane</keyword>
<dbReference type="EMBL" id="SDPU01000034">
    <property type="protein sequence ID" value="RYU09969.1"/>
    <property type="molecule type" value="Genomic_DNA"/>
</dbReference>
<keyword evidence="4" id="KW-1185">Reference proteome</keyword>
<dbReference type="OrthoDB" id="4855658at2"/>
<evidence type="ECO:0000313" key="3">
    <source>
        <dbReference type="EMBL" id="RYU09969.1"/>
    </source>
</evidence>
<sequence length="404" mass="42669">MTHDDLRELLRDHVEDVTGPDLADVAWKRARGIRRRRAATTVAAVAVVAVLLGTALGRPGDERATEPVAPSPAPSPTVTRESTPAPPYDSSRGSQPDGEEDGWSVFRGPTAEQETALPLVESPLPTEIDLGAPAAPLEDDPVEAALAAYAITREDGSIELLLLADDGSLRSVDVSDVQPLSDGGLDVSIARETLLSPTGRFLAIPQEGSVLVLTLATGDWRTIDTGTAPTAWVSWLGESDLYLPPARLGGQGPTYSALDGTRNGSNGFVVPTGPFDPATGVPIGRSRQGPLGTAQTWASVAVPGPDTPPVPSRVVVVDGFTRADDALLVLGETNTSERPDSCCSVAFWLDGERIVYESQTDPRRLVAWRVRTHELGTVATITGIVPGQRVVSSYVRVWDRSPGS</sequence>
<dbReference type="AlphaFoldDB" id="A0A4Q5IY98"/>
<keyword evidence="2" id="KW-0812">Transmembrane</keyword>